<dbReference type="EMBL" id="GL996527">
    <property type="protein sequence ID" value="EGV61790.1"/>
    <property type="molecule type" value="Genomic_DNA"/>
</dbReference>
<feature type="transmembrane region" description="Helical" evidence="6">
    <location>
        <begin position="91"/>
        <end position="117"/>
    </location>
</feature>
<protein>
    <recommendedName>
        <fullName evidence="9">Peptidase S54 rhomboid domain-containing protein</fullName>
    </recommendedName>
</protein>
<dbReference type="InterPro" id="IPR035952">
    <property type="entry name" value="Rhomboid-like_sf"/>
</dbReference>
<proteinExistence type="predicted"/>
<organism evidence="8">
    <name type="scientific">Candida tenuis (strain ATCC 10573 / BCRC 21748 / CBS 615 / JCM 9827 / NBRC 10315 / NRRL Y-1498 / VKM Y-70)</name>
    <name type="common">Yeast</name>
    <name type="synonym">Yamadazyma tenuis</name>
    <dbReference type="NCBI Taxonomy" id="590646"/>
    <lineage>
        <taxon>Eukaryota</taxon>
        <taxon>Fungi</taxon>
        <taxon>Dikarya</taxon>
        <taxon>Ascomycota</taxon>
        <taxon>Saccharomycotina</taxon>
        <taxon>Pichiomycetes</taxon>
        <taxon>Debaryomycetaceae</taxon>
        <taxon>Yamadazyma</taxon>
    </lineage>
</organism>
<evidence type="ECO:0008006" key="9">
    <source>
        <dbReference type="Google" id="ProtNLM"/>
    </source>
</evidence>
<feature type="transmembrane region" description="Helical" evidence="6">
    <location>
        <begin position="138"/>
        <end position="162"/>
    </location>
</feature>
<comment type="subcellular location">
    <subcellularLocation>
        <location evidence="1">Membrane</location>
        <topology evidence="1">Multi-pass membrane protein</topology>
    </subcellularLocation>
</comment>
<dbReference type="GO" id="GO:0016020">
    <property type="term" value="C:membrane"/>
    <property type="evidence" value="ECO:0007669"/>
    <property type="project" value="UniProtKB-SubCell"/>
</dbReference>
<evidence type="ECO:0000256" key="1">
    <source>
        <dbReference type="ARBA" id="ARBA00004141"/>
    </source>
</evidence>
<evidence type="ECO:0000313" key="8">
    <source>
        <dbReference type="Proteomes" id="UP000000707"/>
    </source>
</evidence>
<evidence type="ECO:0000313" key="7">
    <source>
        <dbReference type="EMBL" id="EGV61790.1"/>
    </source>
</evidence>
<dbReference type="OrthoDB" id="272778at2759"/>
<sequence length="345" mass="39133">MAQLTPIRGFINTPVSRLACIVLTVSALLVSIFQIKHLFKLTIDPFLTEYHQYWRLILFQISFVNESDYLLAVILAFQFKVLERFYGSKKYMSLVVVFALYNGVLTFLIMSLGQLLINFGSFLANIVLKRQNYAFHTTFLNTISPGPFGIISSLYICFGHYIPVSYQFKIVLSKGTSSTSTGSDTVSEGETEASIDADDSRSLILTDHFQIHIIYTLFLLNNGVQSFIPGLTGLFIGKLYVENLLPGSKTWLLPTSIFKLVISPQKTSYNLYQNLRSRVSGYSSLQGGESSEPFTENDNDNEFNDNDDREEVVEDERNNNYNEIRAETPVRPLARQFLDTFRTGE</sequence>
<dbReference type="eggNOG" id="KOG4463">
    <property type="taxonomic scope" value="Eukaryota"/>
</dbReference>
<evidence type="ECO:0000256" key="2">
    <source>
        <dbReference type="ARBA" id="ARBA00022692"/>
    </source>
</evidence>
<gene>
    <name evidence="7" type="ORF">CANTEDRAFT_124940</name>
</gene>
<evidence type="ECO:0000256" key="3">
    <source>
        <dbReference type="ARBA" id="ARBA00022989"/>
    </source>
</evidence>
<reference evidence="7 8" key="1">
    <citation type="journal article" date="2011" name="Proc. Natl. Acad. Sci. U.S.A.">
        <title>Comparative genomics of xylose-fermenting fungi for enhanced biofuel production.</title>
        <authorList>
            <person name="Wohlbach D.J."/>
            <person name="Kuo A."/>
            <person name="Sato T.K."/>
            <person name="Potts K.M."/>
            <person name="Salamov A.A."/>
            <person name="LaButti K.M."/>
            <person name="Sun H."/>
            <person name="Clum A."/>
            <person name="Pangilinan J.L."/>
            <person name="Lindquist E.A."/>
            <person name="Lucas S."/>
            <person name="Lapidus A."/>
            <person name="Jin M."/>
            <person name="Gunawan C."/>
            <person name="Balan V."/>
            <person name="Dale B.E."/>
            <person name="Jeffries T.W."/>
            <person name="Zinkel R."/>
            <person name="Barry K.W."/>
            <person name="Grigoriev I.V."/>
            <person name="Gasch A.P."/>
        </authorList>
    </citation>
    <scope>NUCLEOTIDE SEQUENCE [LARGE SCALE GENOMIC DNA]</scope>
    <source>
        <strain evidence="8">ATCC 10573 / BCRC 21748 / CBS 615 / JCM 9827 / NBRC 10315 / NRRL Y-1498 / VKM Y-70</strain>
    </source>
</reference>
<feature type="transmembrane region" description="Helical" evidence="6">
    <location>
        <begin position="15"/>
        <end position="35"/>
    </location>
</feature>
<dbReference type="GeneID" id="90981637"/>
<keyword evidence="4 6" id="KW-0472">Membrane</keyword>
<feature type="region of interest" description="Disordered" evidence="5">
    <location>
        <begin position="282"/>
        <end position="326"/>
    </location>
</feature>
<accession>G3B8W2</accession>
<name>G3B8W2_CANTC</name>
<dbReference type="RefSeq" id="XP_006687960.1">
    <property type="nucleotide sequence ID" value="XM_006687897.1"/>
</dbReference>
<keyword evidence="2 6" id="KW-0812">Transmembrane</keyword>
<keyword evidence="8" id="KW-1185">Reference proteome</keyword>
<feature type="transmembrane region" description="Helical" evidence="6">
    <location>
        <begin position="56"/>
        <end position="79"/>
    </location>
</feature>
<dbReference type="KEGG" id="cten:90981637"/>
<dbReference type="STRING" id="590646.G3B8W2"/>
<evidence type="ECO:0000256" key="6">
    <source>
        <dbReference type="SAM" id="Phobius"/>
    </source>
</evidence>
<evidence type="ECO:0000256" key="4">
    <source>
        <dbReference type="ARBA" id="ARBA00023136"/>
    </source>
</evidence>
<feature type="compositionally biased region" description="Polar residues" evidence="5">
    <location>
        <begin position="282"/>
        <end position="294"/>
    </location>
</feature>
<dbReference type="SUPFAM" id="SSF144091">
    <property type="entry name" value="Rhomboid-like"/>
    <property type="match status" value="1"/>
</dbReference>
<keyword evidence="3 6" id="KW-1133">Transmembrane helix</keyword>
<dbReference type="AlphaFoldDB" id="G3B8W2"/>
<evidence type="ECO:0000256" key="5">
    <source>
        <dbReference type="SAM" id="MobiDB-lite"/>
    </source>
</evidence>
<feature type="compositionally biased region" description="Acidic residues" evidence="5">
    <location>
        <begin position="295"/>
        <end position="314"/>
    </location>
</feature>
<dbReference type="Proteomes" id="UP000000707">
    <property type="component" value="Unassembled WGS sequence"/>
</dbReference>